<gene>
    <name evidence="18" type="ORF">Sjap_009716</name>
</gene>
<evidence type="ECO:0000256" key="10">
    <source>
        <dbReference type="ARBA" id="ARBA00023136"/>
    </source>
</evidence>
<accession>A0AAP0J899</accession>
<evidence type="ECO:0000256" key="7">
    <source>
        <dbReference type="ARBA" id="ARBA00022741"/>
    </source>
</evidence>
<keyword evidence="4" id="KW-1003">Cell membrane</keyword>
<dbReference type="PANTHER" id="PTHR47985:SF3">
    <property type="entry name" value="SERINE_THREONINE-PROTEIN KINASE PBL21-RELATED"/>
    <property type="match status" value="1"/>
</dbReference>
<name>A0AAP0J899_9MAGN</name>
<evidence type="ECO:0000256" key="5">
    <source>
        <dbReference type="ARBA" id="ARBA00022527"/>
    </source>
</evidence>
<dbReference type="SMART" id="SM00220">
    <property type="entry name" value="S_TKc"/>
    <property type="match status" value="1"/>
</dbReference>
<dbReference type="GO" id="GO:0005886">
    <property type="term" value="C:plasma membrane"/>
    <property type="evidence" value="ECO:0007669"/>
    <property type="project" value="UniProtKB-SubCell"/>
</dbReference>
<feature type="compositionally biased region" description="Low complexity" evidence="16">
    <location>
        <begin position="41"/>
        <end position="56"/>
    </location>
</feature>
<evidence type="ECO:0000256" key="13">
    <source>
        <dbReference type="ARBA" id="ARBA00048679"/>
    </source>
</evidence>
<dbReference type="InterPro" id="IPR000719">
    <property type="entry name" value="Prot_kinase_dom"/>
</dbReference>
<feature type="region of interest" description="Disordered" evidence="16">
    <location>
        <begin position="39"/>
        <end position="68"/>
    </location>
</feature>
<dbReference type="PANTHER" id="PTHR47985">
    <property type="entry name" value="OS07G0668900 PROTEIN"/>
    <property type="match status" value="1"/>
</dbReference>
<dbReference type="Pfam" id="PF00069">
    <property type="entry name" value="Pkinase"/>
    <property type="match status" value="1"/>
</dbReference>
<evidence type="ECO:0000256" key="2">
    <source>
        <dbReference type="ARBA" id="ARBA00008684"/>
    </source>
</evidence>
<dbReference type="PROSITE" id="PS00107">
    <property type="entry name" value="PROTEIN_KINASE_ATP"/>
    <property type="match status" value="1"/>
</dbReference>
<evidence type="ECO:0000313" key="18">
    <source>
        <dbReference type="EMBL" id="KAK9129229.1"/>
    </source>
</evidence>
<reference evidence="18 19" key="1">
    <citation type="submission" date="2024-01" db="EMBL/GenBank/DDBJ databases">
        <title>Genome assemblies of Stephania.</title>
        <authorList>
            <person name="Yang L."/>
        </authorList>
    </citation>
    <scope>NUCLEOTIDE SEQUENCE [LARGE SCALE GENOMIC DNA]</scope>
    <source>
        <strain evidence="18">QJT</strain>
        <tissue evidence="18">Leaf</tissue>
    </source>
</reference>
<evidence type="ECO:0000256" key="8">
    <source>
        <dbReference type="ARBA" id="ARBA00022777"/>
    </source>
</evidence>
<evidence type="ECO:0000313" key="19">
    <source>
        <dbReference type="Proteomes" id="UP001417504"/>
    </source>
</evidence>
<dbReference type="Gene3D" id="3.30.200.20">
    <property type="entry name" value="Phosphorylase Kinase, domain 1"/>
    <property type="match status" value="1"/>
</dbReference>
<comment type="subcellular location">
    <subcellularLocation>
        <location evidence="1">Cell membrane</location>
        <topology evidence="1">Lipid-anchor</topology>
    </subcellularLocation>
</comment>
<dbReference type="InterPro" id="IPR008271">
    <property type="entry name" value="Ser/Thr_kinase_AS"/>
</dbReference>
<dbReference type="GO" id="GO:0005524">
    <property type="term" value="F:ATP binding"/>
    <property type="evidence" value="ECO:0007669"/>
    <property type="project" value="UniProtKB-UniRule"/>
</dbReference>
<dbReference type="PROSITE" id="PS00108">
    <property type="entry name" value="PROTEIN_KINASE_ST"/>
    <property type="match status" value="1"/>
</dbReference>
<keyword evidence="8" id="KW-0418">Kinase</keyword>
<evidence type="ECO:0000256" key="3">
    <source>
        <dbReference type="ARBA" id="ARBA00012513"/>
    </source>
</evidence>
<dbReference type="GO" id="GO:0004674">
    <property type="term" value="F:protein serine/threonine kinase activity"/>
    <property type="evidence" value="ECO:0007669"/>
    <property type="project" value="UniProtKB-KW"/>
</dbReference>
<evidence type="ECO:0000256" key="1">
    <source>
        <dbReference type="ARBA" id="ARBA00004193"/>
    </source>
</evidence>
<organism evidence="18 19">
    <name type="scientific">Stephania japonica</name>
    <dbReference type="NCBI Taxonomy" id="461633"/>
    <lineage>
        <taxon>Eukaryota</taxon>
        <taxon>Viridiplantae</taxon>
        <taxon>Streptophyta</taxon>
        <taxon>Embryophyta</taxon>
        <taxon>Tracheophyta</taxon>
        <taxon>Spermatophyta</taxon>
        <taxon>Magnoliopsida</taxon>
        <taxon>Ranunculales</taxon>
        <taxon>Menispermaceae</taxon>
        <taxon>Menispermoideae</taxon>
        <taxon>Cissampelideae</taxon>
        <taxon>Stephania</taxon>
    </lineage>
</organism>
<evidence type="ECO:0000256" key="9">
    <source>
        <dbReference type="ARBA" id="ARBA00022840"/>
    </source>
</evidence>
<keyword evidence="5 15" id="KW-0723">Serine/threonine-protein kinase</keyword>
<evidence type="ECO:0000256" key="4">
    <source>
        <dbReference type="ARBA" id="ARBA00022475"/>
    </source>
</evidence>
<dbReference type="PROSITE" id="PS50011">
    <property type="entry name" value="PROTEIN_KINASE_DOM"/>
    <property type="match status" value="1"/>
</dbReference>
<keyword evidence="9 14" id="KW-0067">ATP-binding</keyword>
<keyword evidence="7 14" id="KW-0547">Nucleotide-binding</keyword>
<feature type="compositionally biased region" description="Basic and acidic residues" evidence="16">
    <location>
        <begin position="389"/>
        <end position="403"/>
    </location>
</feature>
<feature type="domain" description="Protein kinase" evidence="17">
    <location>
        <begin position="85"/>
        <end position="361"/>
    </location>
</feature>
<evidence type="ECO:0000256" key="11">
    <source>
        <dbReference type="ARBA" id="ARBA00023288"/>
    </source>
</evidence>
<dbReference type="SUPFAM" id="SSF56112">
    <property type="entry name" value="Protein kinase-like (PK-like)"/>
    <property type="match status" value="1"/>
</dbReference>
<dbReference type="EMBL" id="JBBNAE010000004">
    <property type="protein sequence ID" value="KAK9129229.1"/>
    <property type="molecule type" value="Genomic_DNA"/>
</dbReference>
<comment type="catalytic activity">
    <reaction evidence="13">
        <text>L-seryl-[protein] + ATP = O-phospho-L-seryl-[protein] + ADP + H(+)</text>
        <dbReference type="Rhea" id="RHEA:17989"/>
        <dbReference type="Rhea" id="RHEA-COMP:9863"/>
        <dbReference type="Rhea" id="RHEA-COMP:11604"/>
        <dbReference type="ChEBI" id="CHEBI:15378"/>
        <dbReference type="ChEBI" id="CHEBI:29999"/>
        <dbReference type="ChEBI" id="CHEBI:30616"/>
        <dbReference type="ChEBI" id="CHEBI:83421"/>
        <dbReference type="ChEBI" id="CHEBI:456216"/>
        <dbReference type="EC" id="2.7.11.1"/>
    </reaction>
</comment>
<comment type="similarity">
    <text evidence="2">Belongs to the protein kinase superfamily. Ser/Thr protein kinase family.</text>
</comment>
<dbReference type="InterPro" id="IPR017441">
    <property type="entry name" value="Protein_kinase_ATP_BS"/>
</dbReference>
<dbReference type="FunFam" id="3.30.200.20:FF:000244">
    <property type="entry name" value="Serine/threonine-protein kinase CDL1-like"/>
    <property type="match status" value="1"/>
</dbReference>
<keyword evidence="11" id="KW-0449">Lipoprotein</keyword>
<evidence type="ECO:0000256" key="16">
    <source>
        <dbReference type="SAM" id="MobiDB-lite"/>
    </source>
</evidence>
<keyword evidence="6" id="KW-0808">Transferase</keyword>
<dbReference type="FunFam" id="1.10.510.10:FF:000032">
    <property type="entry name" value="Serine/threonine-protein kinase PBS1"/>
    <property type="match status" value="1"/>
</dbReference>
<dbReference type="Gene3D" id="1.10.510.10">
    <property type="entry name" value="Transferase(Phosphotransferase) domain 1"/>
    <property type="match status" value="1"/>
</dbReference>
<feature type="binding site" evidence="14">
    <location>
        <position position="113"/>
    </location>
    <ligand>
        <name>ATP</name>
        <dbReference type="ChEBI" id="CHEBI:30616"/>
    </ligand>
</feature>
<dbReference type="CDD" id="cd14066">
    <property type="entry name" value="STKc_IRAK"/>
    <property type="match status" value="1"/>
</dbReference>
<dbReference type="AlphaFoldDB" id="A0AAP0J899"/>
<dbReference type="EC" id="2.7.11.1" evidence="3"/>
<feature type="region of interest" description="Disordered" evidence="16">
    <location>
        <begin position="368"/>
        <end position="403"/>
    </location>
</feature>
<evidence type="ECO:0000256" key="12">
    <source>
        <dbReference type="ARBA" id="ARBA00047899"/>
    </source>
</evidence>
<protein>
    <recommendedName>
        <fullName evidence="3">non-specific serine/threonine protein kinase</fullName>
        <ecNumber evidence="3">2.7.11.1</ecNumber>
    </recommendedName>
</protein>
<evidence type="ECO:0000256" key="6">
    <source>
        <dbReference type="ARBA" id="ARBA00022679"/>
    </source>
</evidence>
<dbReference type="InterPro" id="IPR011009">
    <property type="entry name" value="Kinase-like_dom_sf"/>
</dbReference>
<evidence type="ECO:0000256" key="14">
    <source>
        <dbReference type="PROSITE-ProRule" id="PRU10141"/>
    </source>
</evidence>
<comment type="catalytic activity">
    <reaction evidence="12">
        <text>L-threonyl-[protein] + ATP = O-phospho-L-threonyl-[protein] + ADP + H(+)</text>
        <dbReference type="Rhea" id="RHEA:46608"/>
        <dbReference type="Rhea" id="RHEA-COMP:11060"/>
        <dbReference type="Rhea" id="RHEA-COMP:11605"/>
        <dbReference type="ChEBI" id="CHEBI:15378"/>
        <dbReference type="ChEBI" id="CHEBI:30013"/>
        <dbReference type="ChEBI" id="CHEBI:30616"/>
        <dbReference type="ChEBI" id="CHEBI:61977"/>
        <dbReference type="ChEBI" id="CHEBI:456216"/>
        <dbReference type="EC" id="2.7.11.1"/>
    </reaction>
</comment>
<proteinExistence type="inferred from homology"/>
<comment type="caution">
    <text evidence="18">The sequence shown here is derived from an EMBL/GenBank/DDBJ whole genome shotgun (WGS) entry which is preliminary data.</text>
</comment>
<evidence type="ECO:0000256" key="15">
    <source>
        <dbReference type="RuleBase" id="RU000304"/>
    </source>
</evidence>
<evidence type="ECO:0000259" key="17">
    <source>
        <dbReference type="PROSITE" id="PS50011"/>
    </source>
</evidence>
<sequence>MSCFSCMNCSGKSEINDSGTIIQPGYHYSIASSENGRDYEGLGNSVNGRNRSSSIGRRSKDGSSPTCGAAQSFSFRELATATKNFRPTNLIGEGGFGKVYKGTLESGQIVAIKQLNKDSLQGNQEFIVEILMLSLLHHPHLVNLIGYCTDGDQRLLVYEFMPLGSLENRLFDLAAEEEPLDWNTRIKIAVGAARGLQYLHCKANPPVIYRDLKSANILLDNDFTPKLSDFGLAKLGPVGNKTHVSTRVMGTYGYCAPEYAMTGKLTLKSDIYSFGVMLMELVTGRQAIDYKKKQGEQNLITWSRPFLKDKRTFLQLADPLLKGHFPVRCFQHATAIARMCLQEQPNFRPLIGDIVVALEYLASNPYNSEARGGGMHSPPFTSPARKRGEHNQEKDSRHRSLSV</sequence>
<keyword evidence="19" id="KW-1185">Reference proteome</keyword>
<dbReference type="Proteomes" id="UP001417504">
    <property type="component" value="Unassembled WGS sequence"/>
</dbReference>
<keyword evidence="10" id="KW-0472">Membrane</keyword>